<evidence type="ECO:0000313" key="2">
    <source>
        <dbReference type="EMBL" id="KAJ5538745.1"/>
    </source>
</evidence>
<feature type="compositionally biased region" description="Basic residues" evidence="1">
    <location>
        <begin position="324"/>
        <end position="339"/>
    </location>
</feature>
<accession>A0AAD6CU29</accession>
<sequence length="555" mass="62313">MGLQSEWTDFDCVDWVGIDKAVEEGQRKRQLADDGRSQHVSDQASKRQKTMPGNAGSDPFSFTPFLKAAQPPVLFPAAWPDELHHVQPVPYMITRFLNAALELPEGYEIDPLKFICSEVADSETNDDISDSTSSQGTKSDPDFRPPASVCHRNEEDDNRTETDVANDDGENDDNDNGLEEHDADEDADQTDADEESSALCEFSHPCHMGPSPDGMHFRKVVSHFFGRNKASTKLFPDAVWVHYCRKHYQRARYRADQWPFTQCELLLESLSRMEQWNGVESFEITLRRREVLRVSEKEHQSDISQAGPSRAGSSRSGPSNAGRSKQKKTSARAKTKKPSTTRGLTMRGRRLPRAVTAPVPEWLRDCVGRGKSFHEIRDIVNRTHRYMVDMREEEKAHEESLGISAGESSASAGKKSQWLPARSSSKDLERQQGSRARFPDIEILPTFKPWVLDAALRQREQAVIEAAAAHGESSKREDSDVEDKAASLDGTESASSMEDWRGREDAEIGRTGLNRGNSASQRRRNDKSYVAMVTRVTPRGSVKKPRDLKGKGRQL</sequence>
<feature type="region of interest" description="Disordered" evidence="1">
    <location>
        <begin position="124"/>
        <end position="198"/>
    </location>
</feature>
<evidence type="ECO:0000256" key="1">
    <source>
        <dbReference type="SAM" id="MobiDB-lite"/>
    </source>
</evidence>
<feature type="compositionally biased region" description="Basic and acidic residues" evidence="1">
    <location>
        <begin position="544"/>
        <end position="555"/>
    </location>
</feature>
<feature type="compositionally biased region" description="Low complexity" evidence="1">
    <location>
        <begin position="401"/>
        <end position="416"/>
    </location>
</feature>
<gene>
    <name evidence="2" type="ORF">N7494_008224</name>
</gene>
<evidence type="ECO:0000313" key="3">
    <source>
        <dbReference type="Proteomes" id="UP001220324"/>
    </source>
</evidence>
<feature type="region of interest" description="Disordered" evidence="1">
    <location>
        <begin position="397"/>
        <end position="434"/>
    </location>
</feature>
<keyword evidence="3" id="KW-1185">Reference proteome</keyword>
<feature type="compositionally biased region" description="Basic and acidic residues" evidence="1">
    <location>
        <begin position="151"/>
        <end position="162"/>
    </location>
</feature>
<feature type="region of interest" description="Disordered" evidence="1">
    <location>
        <begin position="297"/>
        <end position="350"/>
    </location>
</feature>
<protein>
    <submittedName>
        <fullName evidence="2">Uncharacterized protein</fullName>
    </submittedName>
</protein>
<feature type="region of interest" description="Disordered" evidence="1">
    <location>
        <begin position="27"/>
        <end position="63"/>
    </location>
</feature>
<feature type="compositionally biased region" description="Basic and acidic residues" evidence="1">
    <location>
        <begin position="472"/>
        <end position="486"/>
    </location>
</feature>
<organism evidence="2 3">
    <name type="scientific">Penicillium frequentans</name>
    <dbReference type="NCBI Taxonomy" id="3151616"/>
    <lineage>
        <taxon>Eukaryota</taxon>
        <taxon>Fungi</taxon>
        <taxon>Dikarya</taxon>
        <taxon>Ascomycota</taxon>
        <taxon>Pezizomycotina</taxon>
        <taxon>Eurotiomycetes</taxon>
        <taxon>Eurotiomycetidae</taxon>
        <taxon>Eurotiales</taxon>
        <taxon>Aspergillaceae</taxon>
        <taxon>Penicillium</taxon>
    </lineage>
</organism>
<feature type="region of interest" description="Disordered" evidence="1">
    <location>
        <begin position="467"/>
        <end position="555"/>
    </location>
</feature>
<dbReference type="AlphaFoldDB" id="A0AAD6CU29"/>
<feature type="compositionally biased region" description="Low complexity" evidence="1">
    <location>
        <begin position="306"/>
        <end position="323"/>
    </location>
</feature>
<dbReference type="EMBL" id="JAQIZZ010000006">
    <property type="protein sequence ID" value="KAJ5538745.1"/>
    <property type="molecule type" value="Genomic_DNA"/>
</dbReference>
<reference evidence="2 3" key="1">
    <citation type="journal article" date="2023" name="IMA Fungus">
        <title>Comparative genomic study of the Penicillium genus elucidates a diverse pangenome and 15 lateral gene transfer events.</title>
        <authorList>
            <person name="Petersen C."/>
            <person name="Sorensen T."/>
            <person name="Nielsen M.R."/>
            <person name="Sondergaard T.E."/>
            <person name="Sorensen J.L."/>
            <person name="Fitzpatrick D.A."/>
            <person name="Frisvad J.C."/>
            <person name="Nielsen K.L."/>
        </authorList>
    </citation>
    <scope>NUCLEOTIDE SEQUENCE [LARGE SCALE GENOMIC DNA]</scope>
    <source>
        <strain evidence="2 3">IBT 35679</strain>
    </source>
</reference>
<dbReference type="Proteomes" id="UP001220324">
    <property type="component" value="Unassembled WGS sequence"/>
</dbReference>
<name>A0AAD6CU29_9EURO</name>
<feature type="compositionally biased region" description="Basic and acidic residues" evidence="1">
    <location>
        <begin position="424"/>
        <end position="434"/>
    </location>
</feature>
<feature type="compositionally biased region" description="Acidic residues" evidence="1">
    <location>
        <begin position="164"/>
        <end position="196"/>
    </location>
</feature>
<comment type="caution">
    <text evidence="2">The sequence shown here is derived from an EMBL/GenBank/DDBJ whole genome shotgun (WGS) entry which is preliminary data.</text>
</comment>
<feature type="compositionally biased region" description="Basic and acidic residues" evidence="1">
    <location>
        <begin position="27"/>
        <end position="39"/>
    </location>
</feature>
<feature type="compositionally biased region" description="Basic and acidic residues" evidence="1">
    <location>
        <begin position="498"/>
        <end position="508"/>
    </location>
</feature>
<proteinExistence type="predicted"/>